<dbReference type="Pfam" id="PF04932">
    <property type="entry name" value="Wzy_C"/>
    <property type="match status" value="1"/>
</dbReference>
<keyword evidence="3 5" id="KW-1133">Transmembrane helix</keyword>
<evidence type="ECO:0000256" key="5">
    <source>
        <dbReference type="SAM" id="Phobius"/>
    </source>
</evidence>
<comment type="caution">
    <text evidence="7">The sequence shown here is derived from an EMBL/GenBank/DDBJ whole genome shotgun (WGS) entry which is preliminary data.</text>
</comment>
<dbReference type="AlphaFoldDB" id="A0A4Z0MPB4"/>
<feature type="transmembrane region" description="Helical" evidence="5">
    <location>
        <begin position="167"/>
        <end position="185"/>
    </location>
</feature>
<protein>
    <submittedName>
        <fullName evidence="7">O-antigen ligase domain-containing protein</fullName>
    </submittedName>
</protein>
<sequence>MPSSLSSQLTIPRILTASTVFCACIIVGLFTSTFFRILPSIGIVGVLLCGLLSFVLHGDSYTRSSKAVYLPFVLIYGIHAASGLLTSNANLREYERDIVLQLPFLALPIGFWLLPPISTRQLRLLWYLLILVTVISAAISTGNYLLHIDEINELYLRSKVMPTEPDHIRFSLIVTLAIAVGAVLLGQSKMEPRTRNLLRVAVIGLALYQHLLAVRSGLVTFYILGGIALLWLVFYRQQYKRATGLASILIVLPLFSYICFPTFRNKSANTREDVGRVEHTASANNYSLVGRVYSYKVALKVVEDNPWFGVGKADMEQELARHYKQEFPNIQPEAYILPHNQFLFTTVALGCVGVVLFIIGFYYPGITSGMRYAPLLLTQYIIVTISFLVEYTIETQIGIAFSLFFLLLALEGAKRENNESADKLWRPC</sequence>
<keyword evidence="2 5" id="KW-0812">Transmembrane</keyword>
<feature type="transmembrane region" description="Helical" evidence="5">
    <location>
        <begin position="124"/>
        <end position="147"/>
    </location>
</feature>
<evidence type="ECO:0000256" key="3">
    <source>
        <dbReference type="ARBA" id="ARBA00022989"/>
    </source>
</evidence>
<name>A0A4Z0MPB4_9BACT</name>
<proteinExistence type="predicted"/>
<feature type="transmembrane region" description="Helical" evidence="5">
    <location>
        <begin position="342"/>
        <end position="363"/>
    </location>
</feature>
<evidence type="ECO:0000256" key="1">
    <source>
        <dbReference type="ARBA" id="ARBA00004141"/>
    </source>
</evidence>
<dbReference type="InterPro" id="IPR051533">
    <property type="entry name" value="WaaL-like"/>
</dbReference>
<feature type="transmembrane region" description="Helical" evidence="5">
    <location>
        <begin position="242"/>
        <end position="263"/>
    </location>
</feature>
<reference evidence="7 8" key="1">
    <citation type="submission" date="2019-04" db="EMBL/GenBank/DDBJ databases">
        <authorList>
            <person name="Feng G."/>
            <person name="Zhang J."/>
            <person name="Zhu H."/>
        </authorList>
    </citation>
    <scope>NUCLEOTIDE SEQUENCE [LARGE SCALE GENOMIC DNA]</scope>
    <source>
        <strain evidence="7 8">JCM 19491</strain>
    </source>
</reference>
<feature type="transmembrane region" description="Helical" evidence="5">
    <location>
        <begin position="372"/>
        <end position="389"/>
    </location>
</feature>
<dbReference type="EMBL" id="SRKZ01000002">
    <property type="protein sequence ID" value="TGD81374.1"/>
    <property type="molecule type" value="Genomic_DNA"/>
</dbReference>
<evidence type="ECO:0000313" key="8">
    <source>
        <dbReference type="Proteomes" id="UP000298284"/>
    </source>
</evidence>
<comment type="subcellular location">
    <subcellularLocation>
        <location evidence="1">Membrane</location>
        <topology evidence="1">Multi-pass membrane protein</topology>
    </subcellularLocation>
</comment>
<dbReference type="GO" id="GO:0016020">
    <property type="term" value="C:membrane"/>
    <property type="evidence" value="ECO:0007669"/>
    <property type="project" value="UniProtKB-SubCell"/>
</dbReference>
<evidence type="ECO:0000259" key="6">
    <source>
        <dbReference type="Pfam" id="PF04932"/>
    </source>
</evidence>
<accession>A0A4Z0MPB4</accession>
<keyword evidence="8" id="KW-1185">Reference proteome</keyword>
<dbReference type="OrthoDB" id="1492360at2"/>
<organism evidence="7 8">
    <name type="scientific">Hymenobacter wooponensis</name>
    <dbReference type="NCBI Taxonomy" id="1525360"/>
    <lineage>
        <taxon>Bacteria</taxon>
        <taxon>Pseudomonadati</taxon>
        <taxon>Bacteroidota</taxon>
        <taxon>Cytophagia</taxon>
        <taxon>Cytophagales</taxon>
        <taxon>Hymenobacteraceae</taxon>
        <taxon>Hymenobacter</taxon>
    </lineage>
</organism>
<feature type="transmembrane region" description="Helical" evidence="5">
    <location>
        <begin position="98"/>
        <end position="117"/>
    </location>
</feature>
<dbReference type="GO" id="GO:0016874">
    <property type="term" value="F:ligase activity"/>
    <property type="evidence" value="ECO:0007669"/>
    <property type="project" value="UniProtKB-KW"/>
</dbReference>
<evidence type="ECO:0000313" key="7">
    <source>
        <dbReference type="EMBL" id="TGD81374.1"/>
    </source>
</evidence>
<dbReference type="Proteomes" id="UP000298284">
    <property type="component" value="Unassembled WGS sequence"/>
</dbReference>
<feature type="transmembrane region" description="Helical" evidence="5">
    <location>
        <begin position="68"/>
        <end position="86"/>
    </location>
</feature>
<evidence type="ECO:0000256" key="2">
    <source>
        <dbReference type="ARBA" id="ARBA00022692"/>
    </source>
</evidence>
<feature type="transmembrane region" description="Helical" evidence="5">
    <location>
        <begin position="37"/>
        <end position="56"/>
    </location>
</feature>
<dbReference type="InterPro" id="IPR007016">
    <property type="entry name" value="O-antigen_ligase-rel_domated"/>
</dbReference>
<feature type="transmembrane region" description="Helical" evidence="5">
    <location>
        <begin position="12"/>
        <end position="31"/>
    </location>
</feature>
<feature type="transmembrane region" description="Helical" evidence="5">
    <location>
        <begin position="219"/>
        <end position="235"/>
    </location>
</feature>
<feature type="domain" description="O-antigen ligase-related" evidence="6">
    <location>
        <begin position="211"/>
        <end position="358"/>
    </location>
</feature>
<gene>
    <name evidence="7" type="ORF">EU557_07365</name>
</gene>
<keyword evidence="4 5" id="KW-0472">Membrane</keyword>
<feature type="transmembrane region" description="Helical" evidence="5">
    <location>
        <begin position="395"/>
        <end position="413"/>
    </location>
</feature>
<evidence type="ECO:0000256" key="4">
    <source>
        <dbReference type="ARBA" id="ARBA00023136"/>
    </source>
</evidence>
<keyword evidence="7" id="KW-0436">Ligase</keyword>
<dbReference type="RefSeq" id="WP_135529761.1">
    <property type="nucleotide sequence ID" value="NZ_SRKZ01000002.1"/>
</dbReference>
<dbReference type="PANTHER" id="PTHR37422:SF13">
    <property type="entry name" value="LIPOPOLYSACCHARIDE BIOSYNTHESIS PROTEIN PA4999-RELATED"/>
    <property type="match status" value="1"/>
</dbReference>
<dbReference type="PANTHER" id="PTHR37422">
    <property type="entry name" value="TEICHURONIC ACID BIOSYNTHESIS PROTEIN TUAE"/>
    <property type="match status" value="1"/>
</dbReference>